<dbReference type="AlphaFoldDB" id="A0A6M3LYF4"/>
<dbReference type="PRINTS" id="PR00105">
    <property type="entry name" value="C5METTRFRASE"/>
</dbReference>
<evidence type="ECO:0000256" key="1">
    <source>
        <dbReference type="ARBA" id="ARBA00011975"/>
    </source>
</evidence>
<evidence type="ECO:0000313" key="5">
    <source>
        <dbReference type="EMBL" id="QJA98694.1"/>
    </source>
</evidence>
<dbReference type="PROSITE" id="PS51679">
    <property type="entry name" value="SAM_MT_C5"/>
    <property type="match status" value="1"/>
</dbReference>
<dbReference type="PANTHER" id="PTHR10629:SF52">
    <property type="entry name" value="DNA (CYTOSINE-5)-METHYLTRANSFERASE 1"/>
    <property type="match status" value="1"/>
</dbReference>
<reference evidence="5" key="1">
    <citation type="submission" date="2020-03" db="EMBL/GenBank/DDBJ databases">
        <title>The deep terrestrial virosphere.</title>
        <authorList>
            <person name="Holmfeldt K."/>
            <person name="Nilsson E."/>
            <person name="Simone D."/>
            <person name="Lopez-Fernandez M."/>
            <person name="Wu X."/>
            <person name="de Brujin I."/>
            <person name="Lundin D."/>
            <person name="Andersson A."/>
            <person name="Bertilsson S."/>
            <person name="Dopson M."/>
        </authorList>
    </citation>
    <scope>NUCLEOTIDE SEQUENCE</scope>
    <source>
        <strain evidence="5">MM171A01633</strain>
    </source>
</reference>
<protein>
    <recommendedName>
        <fullName evidence="1">DNA (cytosine-5-)-methyltransferase</fullName>
        <ecNumber evidence="1">2.1.1.37</ecNumber>
    </recommendedName>
</protein>
<keyword evidence="2 5" id="KW-0489">Methyltransferase</keyword>
<dbReference type="PANTHER" id="PTHR10629">
    <property type="entry name" value="CYTOSINE-SPECIFIC METHYLTRANSFERASE"/>
    <property type="match status" value="1"/>
</dbReference>
<organism evidence="5">
    <name type="scientific">viral metagenome</name>
    <dbReference type="NCBI Taxonomy" id="1070528"/>
    <lineage>
        <taxon>unclassified sequences</taxon>
        <taxon>metagenomes</taxon>
        <taxon>organismal metagenomes</taxon>
    </lineage>
</organism>
<gene>
    <name evidence="5" type="ORF">MM171A01633_0007</name>
</gene>
<dbReference type="Gene3D" id="3.90.120.10">
    <property type="entry name" value="DNA Methylase, subunit A, domain 2"/>
    <property type="match status" value="1"/>
</dbReference>
<dbReference type="InterPro" id="IPR050390">
    <property type="entry name" value="C5-Methyltransferase"/>
</dbReference>
<evidence type="ECO:0000256" key="4">
    <source>
        <dbReference type="ARBA" id="ARBA00022691"/>
    </source>
</evidence>
<keyword evidence="4" id="KW-0949">S-adenosyl-L-methionine</keyword>
<dbReference type="EC" id="2.1.1.37" evidence="1"/>
<accession>A0A6M3LYF4</accession>
<dbReference type="GO" id="GO:0032259">
    <property type="term" value="P:methylation"/>
    <property type="evidence" value="ECO:0007669"/>
    <property type="project" value="UniProtKB-KW"/>
</dbReference>
<dbReference type="InterPro" id="IPR001525">
    <property type="entry name" value="C5_MeTfrase"/>
</dbReference>
<dbReference type="InterPro" id="IPR029063">
    <property type="entry name" value="SAM-dependent_MTases_sf"/>
</dbReference>
<dbReference type="Pfam" id="PF00145">
    <property type="entry name" value="DNA_methylase"/>
    <property type="match status" value="1"/>
</dbReference>
<dbReference type="GO" id="GO:0044027">
    <property type="term" value="P:negative regulation of gene expression via chromosomal CpG island methylation"/>
    <property type="evidence" value="ECO:0007669"/>
    <property type="project" value="TreeGrafter"/>
</dbReference>
<dbReference type="EMBL" id="MT143601">
    <property type="protein sequence ID" value="QJA98694.1"/>
    <property type="molecule type" value="Genomic_DNA"/>
</dbReference>
<dbReference type="GO" id="GO:0003886">
    <property type="term" value="F:DNA (cytosine-5-)-methyltransferase activity"/>
    <property type="evidence" value="ECO:0007669"/>
    <property type="project" value="UniProtKB-EC"/>
</dbReference>
<dbReference type="SUPFAM" id="SSF53335">
    <property type="entry name" value="S-adenosyl-L-methionine-dependent methyltransferases"/>
    <property type="match status" value="1"/>
</dbReference>
<proteinExistence type="predicted"/>
<evidence type="ECO:0000256" key="3">
    <source>
        <dbReference type="ARBA" id="ARBA00022679"/>
    </source>
</evidence>
<keyword evidence="3 5" id="KW-0808">Transferase</keyword>
<sequence length="305" mass="34035">MNEVELRVQDICCGAGWLSYGLTQAGFKVDVGIDNWPTAIKTYNKYIGSGKLIDINDYFPTKKDYDVVIAGATPCQDFSRVNTKRNIFGKRAQLVLDFCRIVAAVQPEAFIFENVIHLSKWAEIALFEIKGYKVTKNIVDAADYGVPQHRRRKIFIGSKKRSIAMLAPQGVQILTVRDALSSLEENWGYTKHRPETVERLKEIKSTSWISGTGTSEYASTVRLSWDTPSIAVTNVKKFYILHPEEDRSITIAEAMALQGIPPWYIPVGGDGDKALQVANAVPPKLAYHIGCNVMNGLSTDLRSFL</sequence>
<dbReference type="Gene3D" id="3.40.50.150">
    <property type="entry name" value="Vaccinia Virus protein VP39"/>
    <property type="match status" value="1"/>
</dbReference>
<dbReference type="GO" id="GO:0003677">
    <property type="term" value="F:DNA binding"/>
    <property type="evidence" value="ECO:0007669"/>
    <property type="project" value="TreeGrafter"/>
</dbReference>
<name>A0A6M3LYF4_9ZZZZ</name>
<evidence type="ECO:0000256" key="2">
    <source>
        <dbReference type="ARBA" id="ARBA00022603"/>
    </source>
</evidence>